<organism evidence="1 2">
    <name type="scientific">Chrysophaeum taylorii</name>
    <dbReference type="NCBI Taxonomy" id="2483200"/>
    <lineage>
        <taxon>Eukaryota</taxon>
        <taxon>Sar</taxon>
        <taxon>Stramenopiles</taxon>
        <taxon>Ochrophyta</taxon>
        <taxon>Pelagophyceae</taxon>
        <taxon>Pelagomonadales</taxon>
        <taxon>Pelagomonadaceae</taxon>
        <taxon>Chrysophaeum</taxon>
    </lineage>
</organism>
<proteinExistence type="predicted"/>
<dbReference type="Pfam" id="PF05721">
    <property type="entry name" value="PhyH"/>
    <property type="match status" value="1"/>
</dbReference>
<reference evidence="1" key="1">
    <citation type="submission" date="2023-01" db="EMBL/GenBank/DDBJ databases">
        <title>Metagenome sequencing of chrysophaentin producing Chrysophaeum taylorii.</title>
        <authorList>
            <person name="Davison J."/>
            <person name="Bewley C."/>
        </authorList>
    </citation>
    <scope>NUCLEOTIDE SEQUENCE</scope>
    <source>
        <strain evidence="1">NIES-1699</strain>
    </source>
</reference>
<keyword evidence="2" id="KW-1185">Reference proteome</keyword>
<dbReference type="EMBL" id="JAQMWT010000675">
    <property type="protein sequence ID" value="KAJ8598382.1"/>
    <property type="molecule type" value="Genomic_DNA"/>
</dbReference>
<dbReference type="SUPFAM" id="SSF51197">
    <property type="entry name" value="Clavaminate synthase-like"/>
    <property type="match status" value="1"/>
</dbReference>
<comment type="caution">
    <text evidence="1">The sequence shown here is derived from an EMBL/GenBank/DDBJ whole genome shotgun (WGS) entry which is preliminary data.</text>
</comment>
<sequence>MGLVEAWADTTPGASELFEVVRPYVQVVKKAAKGWVAVKHRAIEAPPRWRRLPTELGSLRVEGDVVQRRKEIDSVVVDESDASGLVASGEWEELYRQFARDGYVILRGLVPKRVAVETVVRLRAALKRKELIVDGRTAPKARGLTVMHGGDAIRGSDSYATDSFDCTAPSLACIREALVALACGRSIVDNELFEPVLFDPKFTWTRIKAPGEQTPEHSDYYHFVRNTGLLSGRLDDQPGLLDNDGAASPTFATVWIALEEMRAHGKGGLAMFLGSHRLDYRQEGGDGSPLPSSFFTADAGEWRVSDYMPGDAVIFDLKLIHATPKNKTADFRLSLDTRFVIQPLKAASKRPWFPYVQAATAQGLAKRFPSA</sequence>
<accession>A0AAD7U4X2</accession>
<evidence type="ECO:0000313" key="2">
    <source>
        <dbReference type="Proteomes" id="UP001230188"/>
    </source>
</evidence>
<evidence type="ECO:0008006" key="3">
    <source>
        <dbReference type="Google" id="ProtNLM"/>
    </source>
</evidence>
<gene>
    <name evidence="1" type="ORF">CTAYLR_002987</name>
</gene>
<dbReference type="Proteomes" id="UP001230188">
    <property type="component" value="Unassembled WGS sequence"/>
</dbReference>
<dbReference type="Gene3D" id="2.60.120.620">
    <property type="entry name" value="q2cbj1_9rhob like domain"/>
    <property type="match status" value="2"/>
</dbReference>
<dbReference type="InterPro" id="IPR008775">
    <property type="entry name" value="Phytyl_CoA_dOase-like"/>
</dbReference>
<name>A0AAD7U4X2_9STRA</name>
<dbReference type="AlphaFoldDB" id="A0AAD7U4X2"/>
<protein>
    <recommendedName>
        <fullName evidence="3">Phytanoyl-CoA dioxygenase</fullName>
    </recommendedName>
</protein>
<evidence type="ECO:0000313" key="1">
    <source>
        <dbReference type="EMBL" id="KAJ8598382.1"/>
    </source>
</evidence>